<dbReference type="SUPFAM" id="SSF47413">
    <property type="entry name" value="lambda repressor-like DNA-binding domains"/>
    <property type="match status" value="1"/>
</dbReference>
<dbReference type="AlphaFoldDB" id="A0A1H9MZQ4"/>
<dbReference type="GO" id="GO:0003677">
    <property type="term" value="F:DNA binding"/>
    <property type="evidence" value="ECO:0007669"/>
    <property type="project" value="InterPro"/>
</dbReference>
<dbReference type="OrthoDB" id="6625471at2"/>
<dbReference type="InterPro" id="IPR001387">
    <property type="entry name" value="Cro/C1-type_HTH"/>
</dbReference>
<reference evidence="3" key="1">
    <citation type="submission" date="2016-10" db="EMBL/GenBank/DDBJ databases">
        <authorList>
            <person name="Varghese N."/>
            <person name="Submissions S."/>
        </authorList>
    </citation>
    <scope>NUCLEOTIDE SEQUENCE [LARGE SCALE GENOMIC DNA]</scope>
    <source>
        <strain evidence="3">8N4</strain>
    </source>
</reference>
<dbReference type="InterPro" id="IPR010982">
    <property type="entry name" value="Lambda_DNA-bd_dom_sf"/>
</dbReference>
<dbReference type="STRING" id="988801.SAMN05216522_12020"/>
<organism evidence="2 3">
    <name type="scientific">Rosenbergiella nectarea</name>
    <dbReference type="NCBI Taxonomy" id="988801"/>
    <lineage>
        <taxon>Bacteria</taxon>
        <taxon>Pseudomonadati</taxon>
        <taxon>Pseudomonadota</taxon>
        <taxon>Gammaproteobacteria</taxon>
        <taxon>Enterobacterales</taxon>
        <taxon>Erwiniaceae</taxon>
        <taxon>Rosenbergiella</taxon>
    </lineage>
</organism>
<sequence>MINKRKIGITPLSLAIQAVGGCQKTLAEKVGVSPQAISLLKKRGGQLPVSKMKIYSDATGIPKEVLYPEIFAA</sequence>
<keyword evidence="3" id="KW-1185">Reference proteome</keyword>
<evidence type="ECO:0000259" key="1">
    <source>
        <dbReference type="PROSITE" id="PS50943"/>
    </source>
</evidence>
<dbReference type="PROSITE" id="PS51257">
    <property type="entry name" value="PROKAR_LIPOPROTEIN"/>
    <property type="match status" value="1"/>
</dbReference>
<dbReference type="Proteomes" id="UP000242515">
    <property type="component" value="Unassembled WGS sequence"/>
</dbReference>
<protein>
    <recommendedName>
        <fullName evidence="1">HTH cro/C1-type domain-containing protein</fullName>
    </recommendedName>
</protein>
<evidence type="ECO:0000313" key="2">
    <source>
        <dbReference type="EMBL" id="SER29210.1"/>
    </source>
</evidence>
<dbReference type="Gene3D" id="1.10.260.40">
    <property type="entry name" value="lambda repressor-like DNA-binding domains"/>
    <property type="match status" value="1"/>
</dbReference>
<dbReference type="EMBL" id="FOGC01000020">
    <property type="protein sequence ID" value="SER29210.1"/>
    <property type="molecule type" value="Genomic_DNA"/>
</dbReference>
<accession>A0A1H9MZQ4</accession>
<dbReference type="RefSeq" id="WP_092678461.1">
    <property type="nucleotide sequence ID" value="NZ_FOGC01000020.1"/>
</dbReference>
<gene>
    <name evidence="2" type="ORF">SAMN05216522_12020</name>
</gene>
<evidence type="ECO:0000313" key="3">
    <source>
        <dbReference type="Proteomes" id="UP000242515"/>
    </source>
</evidence>
<feature type="domain" description="HTH cro/C1-type" evidence="1">
    <location>
        <begin position="23"/>
        <end position="66"/>
    </location>
</feature>
<name>A0A1H9MZQ4_9GAMM</name>
<dbReference type="PROSITE" id="PS50943">
    <property type="entry name" value="HTH_CROC1"/>
    <property type="match status" value="1"/>
</dbReference>
<proteinExistence type="predicted"/>